<comment type="subcellular location">
    <subcellularLocation>
        <location evidence="2 10">Cytoplasm</location>
    </subcellularLocation>
    <subcellularLocation>
        <location evidence="1">Nucleus</location>
    </subcellularLocation>
</comment>
<feature type="domain" description="RRM" evidence="11">
    <location>
        <begin position="348"/>
        <end position="425"/>
    </location>
</feature>
<reference evidence="13" key="1">
    <citation type="submission" date="2015-04" db="UniProtKB">
        <authorList>
            <consortium name="EnsemblPlants"/>
        </authorList>
    </citation>
    <scope>IDENTIFICATION</scope>
</reference>
<keyword evidence="5" id="KW-0677">Repeat</keyword>
<dbReference type="GO" id="GO:0005634">
    <property type="term" value="C:nucleus"/>
    <property type="evidence" value="ECO:0007669"/>
    <property type="project" value="UniProtKB-SubCell"/>
</dbReference>
<dbReference type="InterPro" id="IPR000504">
    <property type="entry name" value="RRM_dom"/>
</dbReference>
<evidence type="ECO:0000256" key="10">
    <source>
        <dbReference type="RuleBase" id="RU362004"/>
    </source>
</evidence>
<evidence type="ECO:0000256" key="1">
    <source>
        <dbReference type="ARBA" id="ARBA00004123"/>
    </source>
</evidence>
<sequence>MNEWVIDSVRASQRASARGAGGHRTRRCFGATHGWAGGWPPSTTRPAKHSHPTGADAPLPHLLSRITKRPRRLTIYEFLFFVNQITPRLQCLVSQNTIAFFFARLVSISLVSCTPLPTFGLAGGGSQGPGLLLMAAQEMEVMMVAMAAEAPVAVEEEAVPAAAGGLNATVPALYVGDLHESVREEHLLEVFGKIGTLTSVRVCRDNATSNSLRYGYVNYLSQADAAIALEKLNHSLILDKPIRVMWSNRDPDARSGVGNVFVKNLNDLVDNVSLQELFCKFGDILSCKVAKNEDGTSRGYGFVQFALQESADASIQNLNNSHFCGRQLHVATFIKKSERSTNNDDKYTNLYMKNLDDDITEELIKLKFSQYGLVISVKIMKRDDGTSKGFGFVSFQNPESAKRAKESMNGMLLGSKTLYVARAQKKAERKQYLQRLHEEKRNEIITKSNGSNVYIKNINDEVGDDALRERFNEFGNITSAKIMRDEKGISKGFGFVCYNTPEEAKCAVSNMRGVMFYGKPLYVAIAQRKEERRAKLEQRFAELATMVGATSPVIPTGYPQFYFAHPSTHLPQSPGRQGFMYPPIGISQEWRHNMFPSSHNIQQIHSPIMRNTPWQYRNNRGRMNGNMMHFHHTVNYVPHAQPAKEFMSMSRQRFSHAKYIPNDVMANGLAIHHGDSISSMNDAFNNLLATAPPEEQKNMLGNRLYPLVERHHPDLASKITGMLLELGNSEVVMLLYSSNMLSAKIEECVKLLQAVKPKPEDQEALHPGFLLDSAGVNAN</sequence>
<dbReference type="SUPFAM" id="SSF63570">
    <property type="entry name" value="PABC (PABP) domain"/>
    <property type="match status" value="1"/>
</dbReference>
<dbReference type="PROSITE" id="PS50102">
    <property type="entry name" value="RRM"/>
    <property type="match status" value="4"/>
</dbReference>
<dbReference type="InterPro" id="IPR036053">
    <property type="entry name" value="PABP-dom"/>
</dbReference>
<dbReference type="FunFam" id="1.10.1900.10:FF:000004">
    <property type="entry name" value="Polyadenylate-binding protein"/>
    <property type="match status" value="1"/>
</dbReference>
<dbReference type="CDD" id="cd12381">
    <property type="entry name" value="RRM4_I_PABPs"/>
    <property type="match status" value="1"/>
</dbReference>
<dbReference type="PANTHER" id="PTHR24012">
    <property type="entry name" value="RNA BINDING PROTEIN"/>
    <property type="match status" value="1"/>
</dbReference>
<protein>
    <recommendedName>
        <fullName evidence="10">Polyadenylate-binding protein</fullName>
        <shortName evidence="10">PABP</shortName>
    </recommendedName>
</protein>
<evidence type="ECO:0000256" key="5">
    <source>
        <dbReference type="ARBA" id="ARBA00022737"/>
    </source>
</evidence>
<dbReference type="STRING" id="40148.A0A0D9Z5F4"/>
<keyword evidence="4 10" id="KW-0963">Cytoplasm</keyword>
<evidence type="ECO:0000256" key="9">
    <source>
        <dbReference type="PROSITE-ProRule" id="PRU00176"/>
    </source>
</evidence>
<dbReference type="Gramene" id="OGLUM03G12580.1">
    <property type="protein sequence ID" value="OGLUM03G12580.1"/>
    <property type="gene ID" value="OGLUM03G12580"/>
</dbReference>
<dbReference type="HOGENOM" id="CLU_012062_22_2_1"/>
<dbReference type="Pfam" id="PF00658">
    <property type="entry name" value="MLLE"/>
    <property type="match status" value="1"/>
</dbReference>
<proteinExistence type="inferred from homology"/>
<evidence type="ECO:0000256" key="8">
    <source>
        <dbReference type="ARBA" id="ARBA00054110"/>
    </source>
</evidence>
<dbReference type="NCBIfam" id="TIGR01628">
    <property type="entry name" value="PABP-1234"/>
    <property type="match status" value="1"/>
</dbReference>
<accession>A0A0D9Z5F4</accession>
<organism evidence="13">
    <name type="scientific">Oryza glumipatula</name>
    <dbReference type="NCBI Taxonomy" id="40148"/>
    <lineage>
        <taxon>Eukaryota</taxon>
        <taxon>Viridiplantae</taxon>
        <taxon>Streptophyta</taxon>
        <taxon>Embryophyta</taxon>
        <taxon>Tracheophyta</taxon>
        <taxon>Spermatophyta</taxon>
        <taxon>Magnoliopsida</taxon>
        <taxon>Liliopsida</taxon>
        <taxon>Poales</taxon>
        <taxon>Poaceae</taxon>
        <taxon>BOP clade</taxon>
        <taxon>Oryzoideae</taxon>
        <taxon>Oryzeae</taxon>
        <taxon>Oryzinae</taxon>
        <taxon>Oryza</taxon>
    </lineage>
</organism>
<dbReference type="SMART" id="SM00360">
    <property type="entry name" value="RRM"/>
    <property type="match status" value="4"/>
</dbReference>
<dbReference type="GO" id="GO:0003723">
    <property type="term" value="F:RNA binding"/>
    <property type="evidence" value="ECO:0007669"/>
    <property type="project" value="UniProtKB-UniRule"/>
</dbReference>
<dbReference type="Gene3D" id="3.30.70.330">
    <property type="match status" value="4"/>
</dbReference>
<evidence type="ECO:0000256" key="2">
    <source>
        <dbReference type="ARBA" id="ARBA00004496"/>
    </source>
</evidence>
<dbReference type="InterPro" id="IPR035979">
    <property type="entry name" value="RBD_domain_sf"/>
</dbReference>
<dbReference type="PROSITE" id="PS51309">
    <property type="entry name" value="PABC"/>
    <property type="match status" value="1"/>
</dbReference>
<dbReference type="InterPro" id="IPR003954">
    <property type="entry name" value="RRM_euk-type"/>
</dbReference>
<reference evidence="13" key="2">
    <citation type="submission" date="2018-05" db="EMBL/GenBank/DDBJ databases">
        <title>OgluRS3 (Oryza glumaepatula Reference Sequence Version 3).</title>
        <authorList>
            <person name="Zhang J."/>
            <person name="Kudrna D."/>
            <person name="Lee S."/>
            <person name="Talag J."/>
            <person name="Welchert J."/>
            <person name="Wing R.A."/>
        </authorList>
    </citation>
    <scope>NUCLEOTIDE SEQUENCE [LARGE SCALE GENOMIC DNA]</scope>
</reference>
<dbReference type="SUPFAM" id="SSF54928">
    <property type="entry name" value="RNA-binding domain, RBD"/>
    <property type="match status" value="2"/>
</dbReference>
<feature type="domain" description="RRM" evidence="11">
    <location>
        <begin position="171"/>
        <end position="249"/>
    </location>
</feature>
<comment type="similarity">
    <text evidence="3 10">Belongs to the polyadenylate-binding protein type-1 family.</text>
</comment>
<name>A0A0D9Z5F4_9ORYZ</name>
<keyword evidence="6 9" id="KW-0694">RNA-binding</keyword>
<evidence type="ECO:0000259" key="11">
    <source>
        <dbReference type="PROSITE" id="PS50102"/>
    </source>
</evidence>
<evidence type="ECO:0000256" key="4">
    <source>
        <dbReference type="ARBA" id="ARBA00022490"/>
    </source>
</evidence>
<dbReference type="FunFam" id="3.30.70.330:FF:000499">
    <property type="entry name" value="Polyadenylate-binding protein"/>
    <property type="match status" value="1"/>
</dbReference>
<dbReference type="InterPro" id="IPR002004">
    <property type="entry name" value="PABP_HYD_C"/>
</dbReference>
<dbReference type="SMART" id="SM00517">
    <property type="entry name" value="PolyA"/>
    <property type="match status" value="1"/>
</dbReference>
<dbReference type="SMART" id="SM00361">
    <property type="entry name" value="RRM_1"/>
    <property type="match status" value="4"/>
</dbReference>
<dbReference type="FunFam" id="3.30.70.330:FF:000500">
    <property type="entry name" value="Polyadenylate-binding protein"/>
    <property type="match status" value="1"/>
</dbReference>
<feature type="domain" description="PABC" evidence="12">
    <location>
        <begin position="680"/>
        <end position="757"/>
    </location>
</feature>
<evidence type="ECO:0000313" key="13">
    <source>
        <dbReference type="EnsemblPlants" id="OGLUM03G12580.1"/>
    </source>
</evidence>
<evidence type="ECO:0000256" key="7">
    <source>
        <dbReference type="ARBA" id="ARBA00023242"/>
    </source>
</evidence>
<evidence type="ECO:0000313" key="14">
    <source>
        <dbReference type="Proteomes" id="UP000026961"/>
    </source>
</evidence>
<dbReference type="FunFam" id="3.30.70.330:FF:000782">
    <property type="entry name" value="Polyadenylate-binding protein"/>
    <property type="match status" value="1"/>
</dbReference>
<dbReference type="eggNOG" id="KOG0123">
    <property type="taxonomic scope" value="Eukaryota"/>
</dbReference>
<dbReference type="GO" id="GO:0005737">
    <property type="term" value="C:cytoplasm"/>
    <property type="evidence" value="ECO:0007669"/>
    <property type="project" value="UniProtKB-SubCell"/>
</dbReference>
<dbReference type="Gene3D" id="1.10.1900.10">
    <property type="entry name" value="c-terminal domain of poly(a) binding protein"/>
    <property type="match status" value="1"/>
</dbReference>
<dbReference type="Pfam" id="PF00076">
    <property type="entry name" value="RRM_1"/>
    <property type="match status" value="4"/>
</dbReference>
<dbReference type="Proteomes" id="UP000026961">
    <property type="component" value="Chromosome 3"/>
</dbReference>
<evidence type="ECO:0000256" key="3">
    <source>
        <dbReference type="ARBA" id="ARBA00008557"/>
    </source>
</evidence>
<keyword evidence="7" id="KW-0539">Nucleus</keyword>
<feature type="domain" description="RRM" evidence="11">
    <location>
        <begin position="451"/>
        <end position="528"/>
    </location>
</feature>
<dbReference type="InterPro" id="IPR006515">
    <property type="entry name" value="PABP_1234"/>
</dbReference>
<keyword evidence="14" id="KW-1185">Reference proteome</keyword>
<dbReference type="AlphaFoldDB" id="A0A0D9Z5F4"/>
<comment type="function">
    <text evidence="8">Binds the poly(A) tail of mRNA. Appears to be an important mediator of the multiple roles of the poly(A) tail in mRNA biogenesis, stability and translation.</text>
</comment>
<evidence type="ECO:0000259" key="12">
    <source>
        <dbReference type="PROSITE" id="PS51309"/>
    </source>
</evidence>
<dbReference type="InterPro" id="IPR012677">
    <property type="entry name" value="Nucleotide-bd_a/b_plait_sf"/>
</dbReference>
<evidence type="ECO:0000256" key="6">
    <source>
        <dbReference type="ARBA" id="ARBA00022884"/>
    </source>
</evidence>
<dbReference type="EnsemblPlants" id="OGLUM03G12580.1">
    <property type="protein sequence ID" value="OGLUM03G12580.1"/>
    <property type="gene ID" value="OGLUM03G12580"/>
</dbReference>
<feature type="domain" description="RRM" evidence="11">
    <location>
        <begin position="258"/>
        <end position="335"/>
    </location>
</feature>